<dbReference type="EMBL" id="QUOU01000001">
    <property type="protein sequence ID" value="REL26562.1"/>
    <property type="molecule type" value="Genomic_DNA"/>
</dbReference>
<reference evidence="1 2" key="1">
    <citation type="submission" date="2018-08" db="EMBL/GenBank/DDBJ databases">
        <title>Thalassotalea euphylliae genome.</title>
        <authorList>
            <person name="Summers S."/>
            <person name="Rice S.A."/>
            <person name="Freckelton M.L."/>
            <person name="Nedved B.T."/>
            <person name="Hadfield M.G."/>
        </authorList>
    </citation>
    <scope>NUCLEOTIDE SEQUENCE [LARGE SCALE GENOMIC DNA]</scope>
    <source>
        <strain evidence="1 2">H1</strain>
    </source>
</reference>
<evidence type="ECO:0000313" key="2">
    <source>
        <dbReference type="Proteomes" id="UP000256478"/>
    </source>
</evidence>
<proteinExistence type="predicted"/>
<organism evidence="1 2">
    <name type="scientific">Thalassotalea euphylliae</name>
    <dbReference type="NCBI Taxonomy" id="1655234"/>
    <lineage>
        <taxon>Bacteria</taxon>
        <taxon>Pseudomonadati</taxon>
        <taxon>Pseudomonadota</taxon>
        <taxon>Gammaproteobacteria</taxon>
        <taxon>Alteromonadales</taxon>
        <taxon>Colwelliaceae</taxon>
        <taxon>Thalassotalea</taxon>
    </lineage>
</organism>
<evidence type="ECO:0000313" key="1">
    <source>
        <dbReference type="EMBL" id="REL26562.1"/>
    </source>
</evidence>
<protein>
    <submittedName>
        <fullName evidence="1">Uncharacterized protein</fullName>
    </submittedName>
</protein>
<comment type="caution">
    <text evidence="1">The sequence shown here is derived from an EMBL/GenBank/DDBJ whole genome shotgun (WGS) entry which is preliminary data.</text>
</comment>
<dbReference type="RefSeq" id="WP_116007679.1">
    <property type="nucleotide sequence ID" value="NZ_QUOU01000001.1"/>
</dbReference>
<accession>A0A3E0TRF4</accession>
<sequence>MKNDLLNFLNDYVEDPKIIPYFELNPSDKDKLPKRWLQILENEDEKIQRALEEWAEFKEELKLVYEYLVENLVSLDLAYFNENYHLIYGLRSGNGKEILYYQSSNPKGVEKQERYRNLTTRFQSFYRFQNGWYY</sequence>
<dbReference type="AlphaFoldDB" id="A0A3E0TRF4"/>
<name>A0A3E0TRF4_9GAMM</name>
<dbReference type="OrthoDB" id="1079827at2"/>
<dbReference type="Proteomes" id="UP000256478">
    <property type="component" value="Unassembled WGS sequence"/>
</dbReference>
<gene>
    <name evidence="1" type="ORF">DXX93_08195</name>
</gene>